<organism evidence="16 17">
    <name type="scientific">Porphyra umbilicalis</name>
    <name type="common">Purple laver</name>
    <name type="synonym">Red alga</name>
    <dbReference type="NCBI Taxonomy" id="2786"/>
    <lineage>
        <taxon>Eukaryota</taxon>
        <taxon>Rhodophyta</taxon>
        <taxon>Bangiophyceae</taxon>
        <taxon>Bangiales</taxon>
        <taxon>Bangiaceae</taxon>
        <taxon>Porphyra</taxon>
    </lineage>
</organism>
<dbReference type="OrthoDB" id="5377392at2759"/>
<dbReference type="Gene3D" id="1.10.10.10">
    <property type="entry name" value="Winged helix-like DNA-binding domain superfamily/Winged helix DNA-binding domain"/>
    <property type="match status" value="1"/>
</dbReference>
<dbReference type="PRINTS" id="PR01550">
    <property type="entry name" value="TOP6AFAMILY"/>
</dbReference>
<dbReference type="GO" id="GO:0003918">
    <property type="term" value="F:DNA topoisomerase type II (double strand cut, ATP-hydrolyzing) activity"/>
    <property type="evidence" value="ECO:0007669"/>
    <property type="project" value="UniProtKB-UniRule"/>
</dbReference>
<dbReference type="GO" id="GO:0009536">
    <property type="term" value="C:plastid"/>
    <property type="evidence" value="ECO:0007669"/>
    <property type="project" value="UniProtKB-SubCell"/>
</dbReference>
<comment type="cofactor">
    <cofactor evidence="2">
        <name>Mg(2+)</name>
        <dbReference type="ChEBI" id="CHEBI:18420"/>
    </cofactor>
</comment>
<keyword evidence="9 13" id="KW-0799">Topoisomerase</keyword>
<comment type="catalytic activity">
    <reaction evidence="1 13">
        <text>ATP-dependent breakage, passage and rejoining of double-stranded DNA.</text>
        <dbReference type="EC" id="5.6.2.2"/>
    </reaction>
</comment>
<dbReference type="AlphaFoldDB" id="A0A1X6NMQ5"/>
<dbReference type="GO" id="GO:0007131">
    <property type="term" value="P:reciprocal meiotic recombination"/>
    <property type="evidence" value="ECO:0007669"/>
    <property type="project" value="TreeGrafter"/>
</dbReference>
<evidence type="ECO:0000256" key="10">
    <source>
        <dbReference type="ARBA" id="ARBA00023125"/>
    </source>
</evidence>
<keyword evidence="8" id="KW-0460">Magnesium</keyword>
<evidence type="ECO:0000256" key="4">
    <source>
        <dbReference type="ARBA" id="ARBA00004474"/>
    </source>
</evidence>
<dbReference type="Pfam" id="PF04406">
    <property type="entry name" value="TP6A_N"/>
    <property type="match status" value="1"/>
</dbReference>
<evidence type="ECO:0000256" key="6">
    <source>
        <dbReference type="ARBA" id="ARBA00012895"/>
    </source>
</evidence>
<evidence type="ECO:0000259" key="14">
    <source>
        <dbReference type="Pfam" id="PF04406"/>
    </source>
</evidence>
<dbReference type="GO" id="GO:0005524">
    <property type="term" value="F:ATP binding"/>
    <property type="evidence" value="ECO:0007669"/>
    <property type="project" value="InterPro"/>
</dbReference>
<evidence type="ECO:0000256" key="9">
    <source>
        <dbReference type="ARBA" id="ARBA00023029"/>
    </source>
</evidence>
<dbReference type="InterPro" id="IPR002815">
    <property type="entry name" value="Spo11/TopoVI_A"/>
</dbReference>
<dbReference type="InterPro" id="IPR013048">
    <property type="entry name" value="Meiotic_Spo11"/>
</dbReference>
<evidence type="ECO:0000259" key="15">
    <source>
        <dbReference type="Pfam" id="PF21180"/>
    </source>
</evidence>
<dbReference type="Pfam" id="PF21180">
    <property type="entry name" value="TOP6A-Spo11_Toprim"/>
    <property type="match status" value="1"/>
</dbReference>
<evidence type="ECO:0000256" key="2">
    <source>
        <dbReference type="ARBA" id="ARBA00001946"/>
    </source>
</evidence>
<dbReference type="InterPro" id="IPR036078">
    <property type="entry name" value="Spo11/TopoVI_A_sf"/>
</dbReference>
<dbReference type="GO" id="GO:0003677">
    <property type="term" value="F:DNA binding"/>
    <property type="evidence" value="ECO:0007669"/>
    <property type="project" value="UniProtKB-UniRule"/>
</dbReference>
<evidence type="ECO:0000256" key="8">
    <source>
        <dbReference type="ARBA" id="ARBA00022842"/>
    </source>
</evidence>
<dbReference type="PANTHER" id="PTHR10848:SF4">
    <property type="entry name" value="DNA TOPOISOMERASE 6 SUBUNIT A"/>
    <property type="match status" value="1"/>
</dbReference>
<dbReference type="Proteomes" id="UP000218209">
    <property type="component" value="Unassembled WGS sequence"/>
</dbReference>
<evidence type="ECO:0000256" key="5">
    <source>
        <dbReference type="ARBA" id="ARBA00006559"/>
    </source>
</evidence>
<comment type="similarity">
    <text evidence="5 13">Belongs to the TOP6A family.</text>
</comment>
<evidence type="ECO:0000256" key="7">
    <source>
        <dbReference type="ARBA" id="ARBA00022723"/>
    </source>
</evidence>
<dbReference type="InterPro" id="IPR034136">
    <property type="entry name" value="TOPRIM_Topo6A/Spo11"/>
</dbReference>
<dbReference type="PANTHER" id="PTHR10848">
    <property type="entry name" value="MEIOTIC RECOMBINATION PROTEIN SPO11"/>
    <property type="match status" value="1"/>
</dbReference>
<protein>
    <recommendedName>
        <fullName evidence="6">DNA topoisomerase (ATP-hydrolyzing)</fullName>
        <ecNumber evidence="6">5.6.2.2</ecNumber>
    </recommendedName>
</protein>
<dbReference type="PROSITE" id="PS52041">
    <property type="entry name" value="TOPO_IIB"/>
    <property type="match status" value="1"/>
</dbReference>
<feature type="active site" description="O-(5'-phospho-DNA)-tyrosine intermediate" evidence="13">
    <location>
        <position position="56"/>
    </location>
</feature>
<dbReference type="FunFam" id="3.40.1360.10:FF:000003">
    <property type="entry name" value="DNA topoisomerase 6 subunit A"/>
    <property type="match status" value="1"/>
</dbReference>
<feature type="domain" description="Topoisomerase 6 subunit A/Spo11 TOPRIM" evidence="15">
    <location>
        <begin position="137"/>
        <end position="307"/>
    </location>
</feature>
<dbReference type="Gene3D" id="3.40.1360.10">
    <property type="match status" value="1"/>
</dbReference>
<sequence>MYVEALDRIVLKDRVSQRAFANASTVRKAAITTRVMQLVHQLLRKNIHTSKRDIFYADPNLFSAQEESDAVLNDIACIVGCTRTSLAIVASDKGVVIGRVSFREAGDLIDCTKMGIGGKAIPPYIDQITDIQSDAEFILLVEKNAVFTRLSEDRFYNKFPCIMITGKGQPDVATRLFLRRMRDTLRIPVLGLVDADPYGLKILSVYMSGSKSMSYDSANLTTPDIKWLGVRPSDLSKLNIPDQCRLPMSASDIETGKSLLKEDFITKNPAWVAELETMVNTKEKAEIQVLTHFGFQFITEVYLPTKLKAGDWI</sequence>
<name>A0A1X6NMQ5_PORUM</name>
<dbReference type="EC" id="5.6.2.2" evidence="6"/>
<dbReference type="GO" id="GO:0000228">
    <property type="term" value="C:nuclear chromosome"/>
    <property type="evidence" value="ECO:0007669"/>
    <property type="project" value="TreeGrafter"/>
</dbReference>
<evidence type="ECO:0000256" key="11">
    <source>
        <dbReference type="ARBA" id="ARBA00023235"/>
    </source>
</evidence>
<keyword evidence="7" id="KW-0479">Metal-binding</keyword>
<feature type="domain" description="Spo11/DNA topoisomerase VI subunit A N-terminal" evidence="14">
    <location>
        <begin position="27"/>
        <end position="88"/>
    </location>
</feature>
<proteinExistence type="inferred from homology"/>
<keyword evidence="12" id="KW-0539">Nucleus</keyword>
<dbReference type="CDD" id="cd00223">
    <property type="entry name" value="TOPRIM_TopoIIB_SPO"/>
    <property type="match status" value="1"/>
</dbReference>
<evidence type="ECO:0000256" key="1">
    <source>
        <dbReference type="ARBA" id="ARBA00000185"/>
    </source>
</evidence>
<keyword evidence="17" id="KW-1185">Reference proteome</keyword>
<keyword evidence="10 13" id="KW-0238">DNA-binding</keyword>
<dbReference type="SUPFAM" id="SSF56726">
    <property type="entry name" value="DNA topoisomerase IV, alpha subunit"/>
    <property type="match status" value="1"/>
</dbReference>
<accession>A0A1X6NMQ5</accession>
<dbReference type="InterPro" id="IPR036388">
    <property type="entry name" value="WH-like_DNA-bd_sf"/>
</dbReference>
<evidence type="ECO:0000313" key="17">
    <source>
        <dbReference type="Proteomes" id="UP000218209"/>
    </source>
</evidence>
<dbReference type="GO" id="GO:0000706">
    <property type="term" value="P:meiotic DNA double-strand break processing"/>
    <property type="evidence" value="ECO:0007669"/>
    <property type="project" value="TreeGrafter"/>
</dbReference>
<dbReference type="PRINTS" id="PR01551">
    <property type="entry name" value="SPO11HOMOLOG"/>
</dbReference>
<dbReference type="GO" id="GO:0046872">
    <property type="term" value="F:metal ion binding"/>
    <property type="evidence" value="ECO:0007669"/>
    <property type="project" value="UniProtKB-KW"/>
</dbReference>
<keyword evidence="11 13" id="KW-0413">Isomerase</keyword>
<gene>
    <name evidence="16" type="ORF">BU14_1006s0002</name>
</gene>
<dbReference type="EMBL" id="KV919355">
    <property type="protein sequence ID" value="OSX69929.1"/>
    <property type="molecule type" value="Genomic_DNA"/>
</dbReference>
<evidence type="ECO:0000256" key="3">
    <source>
        <dbReference type="ARBA" id="ARBA00004123"/>
    </source>
</evidence>
<evidence type="ECO:0000256" key="12">
    <source>
        <dbReference type="ARBA" id="ARBA00023242"/>
    </source>
</evidence>
<dbReference type="InterPro" id="IPR013049">
    <property type="entry name" value="Spo11/TopoVI_A_N"/>
</dbReference>
<evidence type="ECO:0000313" key="16">
    <source>
        <dbReference type="EMBL" id="OSX69929.1"/>
    </source>
</evidence>
<evidence type="ECO:0000256" key="13">
    <source>
        <dbReference type="PROSITE-ProRule" id="PRU01385"/>
    </source>
</evidence>
<dbReference type="GO" id="GO:0042138">
    <property type="term" value="P:meiotic DNA double-strand break formation"/>
    <property type="evidence" value="ECO:0007669"/>
    <property type="project" value="InterPro"/>
</dbReference>
<comment type="subcellular location">
    <subcellularLocation>
        <location evidence="3">Nucleus</location>
    </subcellularLocation>
    <subcellularLocation>
        <location evidence="4">Plastid</location>
    </subcellularLocation>
</comment>
<reference evidence="16 17" key="1">
    <citation type="submission" date="2017-03" db="EMBL/GenBank/DDBJ databases">
        <title>WGS assembly of Porphyra umbilicalis.</title>
        <authorList>
            <person name="Brawley S.H."/>
            <person name="Blouin N.A."/>
            <person name="Ficko-Blean E."/>
            <person name="Wheeler G.L."/>
            <person name="Lohr M."/>
            <person name="Goodson H.V."/>
            <person name="Jenkins J.W."/>
            <person name="Blaby-Haas C.E."/>
            <person name="Helliwell K.E."/>
            <person name="Chan C."/>
            <person name="Marriage T."/>
            <person name="Bhattacharya D."/>
            <person name="Klein A.S."/>
            <person name="Badis Y."/>
            <person name="Brodie J."/>
            <person name="Cao Y."/>
            <person name="Collen J."/>
            <person name="Dittami S.M."/>
            <person name="Gachon C.M."/>
            <person name="Green B.R."/>
            <person name="Karpowicz S."/>
            <person name="Kim J.W."/>
            <person name="Kudahl U."/>
            <person name="Lin S."/>
            <person name="Michel G."/>
            <person name="Mittag M."/>
            <person name="Olson B.J."/>
            <person name="Pangilinan J."/>
            <person name="Peng Y."/>
            <person name="Qiu H."/>
            <person name="Shu S."/>
            <person name="Singer J.T."/>
            <person name="Smith A.G."/>
            <person name="Sprecher B.N."/>
            <person name="Wagner V."/>
            <person name="Wang W."/>
            <person name="Wang Z.-Y."/>
            <person name="Yan J."/>
            <person name="Yarish C."/>
            <person name="Zoeuner-Riek S."/>
            <person name="Zhuang Y."/>
            <person name="Zou Y."/>
            <person name="Lindquist E.A."/>
            <person name="Grimwood J."/>
            <person name="Barry K."/>
            <person name="Rokhsar D.S."/>
            <person name="Schmutz J."/>
            <person name="Stiller J.W."/>
            <person name="Grossman A.R."/>
            <person name="Prochnik S.E."/>
        </authorList>
    </citation>
    <scope>NUCLEOTIDE SEQUENCE [LARGE SCALE GENOMIC DNA]</scope>
    <source>
        <strain evidence="16">4086291</strain>
    </source>
</reference>